<dbReference type="InParanoid" id="F4S4E2"/>
<keyword evidence="3" id="KW-1185">Reference proteome</keyword>
<dbReference type="OrthoDB" id="1684102at2759"/>
<evidence type="ECO:0000313" key="2">
    <source>
        <dbReference type="EMBL" id="EGG00485.1"/>
    </source>
</evidence>
<dbReference type="VEuPathDB" id="FungiDB:MELLADRAFT_111799"/>
<name>F4S4E2_MELLP</name>
<feature type="region of interest" description="Disordered" evidence="1">
    <location>
        <begin position="556"/>
        <end position="601"/>
    </location>
</feature>
<dbReference type="KEGG" id="mlr:MELLADRAFT_111799"/>
<dbReference type="InterPro" id="IPR029044">
    <property type="entry name" value="Nucleotide-diphossugar_trans"/>
</dbReference>
<dbReference type="EMBL" id="GL883147">
    <property type="protein sequence ID" value="EGG00485.1"/>
    <property type="molecule type" value="Genomic_DNA"/>
</dbReference>
<dbReference type="HOGENOM" id="CLU_454211_0_0_1"/>
<dbReference type="Proteomes" id="UP000001072">
    <property type="component" value="Unassembled WGS sequence"/>
</dbReference>
<sequence length="601" mass="68494">MTIKRLVYSIYSHLINLTITSINSIWVPKPIRLRSNHSLHSSYLQSHSNSLGLSNQSYLICIGLLILGSIEIIFNSSSLDPHHLPLSNAHQLKLIRNQMKYAPFDYLKQNSLLPESNSNYNVSLNSLQHRWIHPRPFSNSSGRSFVKQDVTAVLLNWNRPENVVLIVAHLCRYDFIHSIIIWNNNHDSNPLKKEDFVHTECASHKLSIINSPSNLYFVSRYLACLQSVTEYCFFQDDDTIVTSIRTMYHQFKSDPKSIVVQSDPIYSVMYGHEWCFKNQAGTLDTCFAWLGHGSFVSKAMVLRFMKTVSSLSLPADQIALSDNFFTTSFNQKPLVMVTSSIFNLPSLAIGFSDGHHGLQRNRIYIQKGVEELSKMVQKNPLEFIPRINSKEASMMKSTNFLDTYMFVCNVEVFPNLTIFWNSQRFGSLELWENRLGKVGRSLSINEAGEVGIEDGVWSEGEEWVIRFPVSAAVDGDLSTCWRSINPISKDEFIGIKLIDKVRVNEKKLKMVLTINRSKEIFQSVLLQGYFNSKWITLSFSKFDCERIEKNQLEPLMNSKGQEKEGEGEDWIESGWVGLGGGGEGRSARGRGRRWVGRDSVG</sequence>
<dbReference type="RefSeq" id="XP_007416331.1">
    <property type="nucleotide sequence ID" value="XM_007416269.1"/>
</dbReference>
<dbReference type="eggNOG" id="ENOG502RXJV">
    <property type="taxonomic scope" value="Eukaryota"/>
</dbReference>
<organism evidence="3">
    <name type="scientific">Melampsora larici-populina (strain 98AG31 / pathotype 3-4-7)</name>
    <name type="common">Poplar leaf rust fungus</name>
    <dbReference type="NCBI Taxonomy" id="747676"/>
    <lineage>
        <taxon>Eukaryota</taxon>
        <taxon>Fungi</taxon>
        <taxon>Dikarya</taxon>
        <taxon>Basidiomycota</taxon>
        <taxon>Pucciniomycotina</taxon>
        <taxon>Pucciniomycetes</taxon>
        <taxon>Pucciniales</taxon>
        <taxon>Melampsoraceae</taxon>
        <taxon>Melampsora</taxon>
    </lineage>
</organism>
<reference evidence="3" key="1">
    <citation type="journal article" date="2011" name="Proc. Natl. Acad. Sci. U.S.A.">
        <title>Obligate biotrophy features unraveled by the genomic analysis of rust fungi.</title>
        <authorList>
            <person name="Duplessis S."/>
            <person name="Cuomo C.A."/>
            <person name="Lin Y.-C."/>
            <person name="Aerts A."/>
            <person name="Tisserant E."/>
            <person name="Veneault-Fourrey C."/>
            <person name="Joly D.L."/>
            <person name="Hacquard S."/>
            <person name="Amselem J."/>
            <person name="Cantarel B.L."/>
            <person name="Chiu R."/>
            <person name="Coutinho P.M."/>
            <person name="Feau N."/>
            <person name="Field M."/>
            <person name="Frey P."/>
            <person name="Gelhaye E."/>
            <person name="Goldberg J."/>
            <person name="Grabherr M.G."/>
            <person name="Kodira C.D."/>
            <person name="Kohler A."/>
            <person name="Kuees U."/>
            <person name="Lindquist E.A."/>
            <person name="Lucas S.M."/>
            <person name="Mago R."/>
            <person name="Mauceli E."/>
            <person name="Morin E."/>
            <person name="Murat C."/>
            <person name="Pangilinan J.L."/>
            <person name="Park R."/>
            <person name="Pearson M."/>
            <person name="Quesneville H."/>
            <person name="Rouhier N."/>
            <person name="Sakthikumar S."/>
            <person name="Salamov A.A."/>
            <person name="Schmutz J."/>
            <person name="Selles B."/>
            <person name="Shapiro H."/>
            <person name="Tanguay P."/>
            <person name="Tuskan G.A."/>
            <person name="Henrissat B."/>
            <person name="Van de Peer Y."/>
            <person name="Rouze P."/>
            <person name="Ellis J.G."/>
            <person name="Dodds P.N."/>
            <person name="Schein J.E."/>
            <person name="Zhong S."/>
            <person name="Hamelin R.C."/>
            <person name="Grigoriev I.V."/>
            <person name="Szabo L.J."/>
            <person name="Martin F."/>
        </authorList>
    </citation>
    <scope>NUCLEOTIDE SEQUENCE [LARGE SCALE GENOMIC DNA]</scope>
    <source>
        <strain evidence="3">98AG31 / pathotype 3-4-7</strain>
    </source>
</reference>
<dbReference type="AlphaFoldDB" id="F4S4E2"/>
<dbReference type="Gene3D" id="3.90.550.10">
    <property type="entry name" value="Spore Coat Polysaccharide Biosynthesis Protein SpsA, Chain A"/>
    <property type="match status" value="1"/>
</dbReference>
<dbReference type="GeneID" id="18924498"/>
<evidence type="ECO:0000313" key="3">
    <source>
        <dbReference type="Proteomes" id="UP000001072"/>
    </source>
</evidence>
<evidence type="ECO:0000256" key="1">
    <source>
        <dbReference type="SAM" id="MobiDB-lite"/>
    </source>
</evidence>
<gene>
    <name evidence="2" type="ORF">MELLADRAFT_111799</name>
</gene>
<protein>
    <submittedName>
        <fullName evidence="2">Uncharacterized protein</fullName>
    </submittedName>
</protein>
<accession>F4S4E2</accession>
<dbReference type="SUPFAM" id="SSF53448">
    <property type="entry name" value="Nucleotide-diphospho-sugar transferases"/>
    <property type="match status" value="1"/>
</dbReference>
<proteinExistence type="predicted"/>